<dbReference type="OrthoDB" id="1415394at2"/>
<accession>A0A2S7WQB3</accession>
<dbReference type="SUPFAM" id="SSF49899">
    <property type="entry name" value="Concanavalin A-like lectins/glucanases"/>
    <property type="match status" value="1"/>
</dbReference>
<comment type="similarity">
    <text evidence="1">Belongs to the glycosyl hydrolase 16 family.</text>
</comment>
<protein>
    <recommendedName>
        <fullName evidence="3">GH16 domain-containing protein</fullName>
    </recommendedName>
</protein>
<dbReference type="GO" id="GO:0005975">
    <property type="term" value="P:carbohydrate metabolic process"/>
    <property type="evidence" value="ECO:0007669"/>
    <property type="project" value="InterPro"/>
</dbReference>
<keyword evidence="5" id="KW-1185">Reference proteome</keyword>
<dbReference type="PROSITE" id="PS51762">
    <property type="entry name" value="GH16_2"/>
    <property type="match status" value="1"/>
</dbReference>
<evidence type="ECO:0000259" key="3">
    <source>
        <dbReference type="PROSITE" id="PS51762"/>
    </source>
</evidence>
<dbReference type="Proteomes" id="UP000238882">
    <property type="component" value="Unassembled WGS sequence"/>
</dbReference>
<evidence type="ECO:0000313" key="5">
    <source>
        <dbReference type="Proteomes" id="UP000238882"/>
    </source>
</evidence>
<dbReference type="Gene3D" id="2.60.120.200">
    <property type="match status" value="1"/>
</dbReference>
<dbReference type="GO" id="GO:0004553">
    <property type="term" value="F:hydrolase activity, hydrolyzing O-glycosyl compounds"/>
    <property type="evidence" value="ECO:0007669"/>
    <property type="project" value="InterPro"/>
</dbReference>
<comment type="caution">
    <text evidence="4">The sequence shown here is derived from an EMBL/GenBank/DDBJ whole genome shotgun (WGS) entry which is preliminary data.</text>
</comment>
<dbReference type="AlphaFoldDB" id="A0A2S7WQB3"/>
<dbReference type="PROSITE" id="PS51257">
    <property type="entry name" value="PROKAR_LIPOPROTEIN"/>
    <property type="match status" value="1"/>
</dbReference>
<evidence type="ECO:0000313" key="4">
    <source>
        <dbReference type="EMBL" id="PQJ79808.1"/>
    </source>
</evidence>
<feature type="chain" id="PRO_5015435228" description="GH16 domain-containing protein" evidence="2">
    <location>
        <begin position="20"/>
        <end position="296"/>
    </location>
</feature>
<name>A0A2S7WQB3_9FLAO</name>
<gene>
    <name evidence="4" type="ORF">BTO18_11760</name>
</gene>
<dbReference type="RefSeq" id="WP_105016403.1">
    <property type="nucleotide sequence ID" value="NZ_MSCN01000001.1"/>
</dbReference>
<dbReference type="InterPro" id="IPR013320">
    <property type="entry name" value="ConA-like_dom_sf"/>
</dbReference>
<proteinExistence type="inferred from homology"/>
<keyword evidence="2" id="KW-0732">Signal</keyword>
<sequence length="296" mass="34108">MKKIFLVFFVCCLSFSSCNTEEIIEPDILQNIKTKEQSLLSKSVQAPNFSLPASIASLYESSPNENVSDDFSTLDWNKWTHRVLSGPQHWGTGSDYVKIVDSSFLSIKGKYDTFSTGSGLSALNTSKYGFYVTRWRHVGSLTGWHDAIWTAGENFGQTYASYPNVHGVYRIELDLIERDRMSPPKWNAKVHGWAPGGIHEARVLRPSEEGNEWTNWTVDAVEYHPDYVRAWKYTDGVWTSFDKIYFTNTNSTNSIHQWFRKHNYAIISIKKGVKNLQWPVSDAWLHVDYYMVYDLK</sequence>
<feature type="domain" description="GH16" evidence="3">
    <location>
        <begin position="57"/>
        <end position="296"/>
    </location>
</feature>
<evidence type="ECO:0000256" key="2">
    <source>
        <dbReference type="SAM" id="SignalP"/>
    </source>
</evidence>
<feature type="signal peptide" evidence="2">
    <location>
        <begin position="1"/>
        <end position="19"/>
    </location>
</feature>
<reference evidence="4 5" key="1">
    <citation type="submission" date="2016-12" db="EMBL/GenBank/DDBJ databases">
        <title>Trade-off between light-utilization and light-protection in marine flavobacteria.</title>
        <authorList>
            <person name="Kumagai Y."/>
            <person name="Yoshizawa S."/>
            <person name="Kogure K."/>
            <person name="Iwasaki W."/>
        </authorList>
    </citation>
    <scope>NUCLEOTIDE SEQUENCE [LARGE SCALE GENOMIC DNA]</scope>
    <source>
        <strain evidence="4 5">NBRC 108759</strain>
    </source>
</reference>
<dbReference type="InterPro" id="IPR000757">
    <property type="entry name" value="Beta-glucanase-like"/>
</dbReference>
<evidence type="ECO:0000256" key="1">
    <source>
        <dbReference type="ARBA" id="ARBA00006865"/>
    </source>
</evidence>
<organism evidence="4 5">
    <name type="scientific">Polaribacter porphyrae</name>
    <dbReference type="NCBI Taxonomy" id="1137780"/>
    <lineage>
        <taxon>Bacteria</taxon>
        <taxon>Pseudomonadati</taxon>
        <taxon>Bacteroidota</taxon>
        <taxon>Flavobacteriia</taxon>
        <taxon>Flavobacteriales</taxon>
        <taxon>Flavobacteriaceae</taxon>
    </lineage>
</organism>
<dbReference type="EMBL" id="MSCN01000001">
    <property type="protein sequence ID" value="PQJ79808.1"/>
    <property type="molecule type" value="Genomic_DNA"/>
</dbReference>